<name>A0A1Y1RNS7_9MICC</name>
<organism evidence="2 3">
    <name type="scientific">Rothia nasimurium</name>
    <dbReference type="NCBI Taxonomy" id="85336"/>
    <lineage>
        <taxon>Bacteria</taxon>
        <taxon>Bacillati</taxon>
        <taxon>Actinomycetota</taxon>
        <taxon>Actinomycetes</taxon>
        <taxon>Micrococcales</taxon>
        <taxon>Micrococcaceae</taxon>
        <taxon>Rothia</taxon>
    </lineage>
</organism>
<evidence type="ECO:0000313" key="2">
    <source>
        <dbReference type="EMBL" id="ORC16497.1"/>
    </source>
</evidence>
<evidence type="ECO:0008006" key="4">
    <source>
        <dbReference type="Google" id="ProtNLM"/>
    </source>
</evidence>
<dbReference type="RefSeq" id="WP_180377862.1">
    <property type="nucleotide sequence ID" value="NZ_LXWF01000040.1"/>
</dbReference>
<sequence length="439" mass="44218">MSVAASSSSVAPGFGVTVAGSLQVAGLEVLGARAYDPGVRGFISPDPLASPVGAGWASNVYAFVGNDPVSLVDPWGLSPMTAGEFREYRADVRGRAVERAGKGLADFARDNAGWIALGVAAVGVAAAVVSGPIGWSILAGMAISGGMELGSQLISGKGLDWRKIATSASIGGIAGGLGAGVAGAVTKIGSKVFSSVASRFSARAGGVGRQISQVFRKVATNPATKNSVPRVVSGLKRTQIGLQRQAARFTSWGAKAGSVGFREGVEAYVEAGVDTSLTYITDGHRVTGSGLVSAWGVPAVSNALVPKPVSKYVDQKLTDFGWDAAEGVLAKGRSMVSDGIGDFVNGVVSYSGAPSTYSPQFESYRDEDYQGPGWNAGKAFEGGLKQAVSGGVASSGPVRSVGSVSFDPSVGEGLLSAASYVGAGSGAVLVDELTEVPGE</sequence>
<evidence type="ECO:0000313" key="3">
    <source>
        <dbReference type="Proteomes" id="UP000192359"/>
    </source>
</evidence>
<evidence type="ECO:0000256" key="1">
    <source>
        <dbReference type="SAM" id="Phobius"/>
    </source>
</evidence>
<dbReference type="EMBL" id="LXWF01000040">
    <property type="protein sequence ID" value="ORC16497.1"/>
    <property type="molecule type" value="Genomic_DNA"/>
</dbReference>
<proteinExistence type="predicted"/>
<dbReference type="Gene3D" id="2.180.10.10">
    <property type="entry name" value="RHS repeat-associated core"/>
    <property type="match status" value="1"/>
</dbReference>
<keyword evidence="1" id="KW-1133">Transmembrane helix</keyword>
<keyword evidence="3" id="KW-1185">Reference proteome</keyword>
<dbReference type="NCBIfam" id="TIGR03696">
    <property type="entry name" value="Rhs_assc_core"/>
    <property type="match status" value="1"/>
</dbReference>
<accession>A0A1Y1RNS7</accession>
<dbReference type="InterPro" id="IPR022385">
    <property type="entry name" value="Rhs_assc_core"/>
</dbReference>
<gene>
    <name evidence="2" type="ORF">A7979_04045</name>
</gene>
<dbReference type="Proteomes" id="UP000192359">
    <property type="component" value="Unassembled WGS sequence"/>
</dbReference>
<keyword evidence="1" id="KW-0812">Transmembrane</keyword>
<keyword evidence="1" id="KW-0472">Membrane</keyword>
<reference evidence="2 3" key="1">
    <citation type="submission" date="2016-05" db="EMBL/GenBank/DDBJ databases">
        <title>Draft genome sequence of a porcine commensal Rothia nasimurium.</title>
        <authorList>
            <person name="Gaiser R.A."/>
            <person name="Van Baarlen P."/>
            <person name="Wells J.M."/>
        </authorList>
    </citation>
    <scope>NUCLEOTIDE SEQUENCE [LARGE SCALE GENOMIC DNA]</scope>
    <source>
        <strain evidence="2 3">PT-32</strain>
    </source>
</reference>
<dbReference type="AlphaFoldDB" id="A0A1Y1RNS7"/>
<feature type="transmembrane region" description="Helical" evidence="1">
    <location>
        <begin position="114"/>
        <end position="143"/>
    </location>
</feature>
<comment type="caution">
    <text evidence="2">The sequence shown here is derived from an EMBL/GenBank/DDBJ whole genome shotgun (WGS) entry which is preliminary data.</text>
</comment>
<protein>
    <recommendedName>
        <fullName evidence="4">RHS repeat-associated core domain-containing protein</fullName>
    </recommendedName>
</protein>